<dbReference type="GO" id="GO:0016787">
    <property type="term" value="F:hydrolase activity"/>
    <property type="evidence" value="ECO:0007669"/>
    <property type="project" value="UniProtKB-KW"/>
</dbReference>
<dbReference type="Pfam" id="PF07683">
    <property type="entry name" value="CobW_C"/>
    <property type="match status" value="1"/>
</dbReference>
<evidence type="ECO:0000256" key="4">
    <source>
        <dbReference type="ARBA" id="ARBA00034320"/>
    </source>
</evidence>
<accession>A0A430ABE0</accession>
<evidence type="ECO:0000259" key="6">
    <source>
        <dbReference type="SMART" id="SM00833"/>
    </source>
</evidence>
<dbReference type="PANTHER" id="PTHR13748">
    <property type="entry name" value="COBW-RELATED"/>
    <property type="match status" value="1"/>
</dbReference>
<dbReference type="CDD" id="cd03112">
    <property type="entry name" value="CobW-like"/>
    <property type="match status" value="1"/>
</dbReference>
<dbReference type="InterPro" id="IPR011629">
    <property type="entry name" value="CobW-like_C"/>
</dbReference>
<reference evidence="7 8" key="1">
    <citation type="submission" date="2017-05" db="EMBL/GenBank/DDBJ databases">
        <title>Vagococcus spp. assemblies.</title>
        <authorList>
            <person name="Gulvik C.A."/>
        </authorList>
    </citation>
    <scope>NUCLEOTIDE SEQUENCE [LARGE SCALE GENOMIC DNA]</scope>
    <source>
        <strain evidence="7 8">CCUG 41755</strain>
    </source>
</reference>
<dbReference type="InterPro" id="IPR003495">
    <property type="entry name" value="CobW/HypB/UreG_nucleotide-bd"/>
</dbReference>
<keyword evidence="2" id="KW-0378">Hydrolase</keyword>
<dbReference type="InterPro" id="IPR027417">
    <property type="entry name" value="P-loop_NTPase"/>
</dbReference>
<gene>
    <name evidence="7" type="ORF">CBF31_00330</name>
</gene>
<dbReference type="AlphaFoldDB" id="A0A430ABE0"/>
<dbReference type="InterPro" id="IPR036627">
    <property type="entry name" value="CobW-likC_sf"/>
</dbReference>
<dbReference type="Gene3D" id="3.40.50.300">
    <property type="entry name" value="P-loop containing nucleotide triphosphate hydrolases"/>
    <property type="match status" value="1"/>
</dbReference>
<comment type="similarity">
    <text evidence="4">Belongs to the SIMIBI class G3E GTPase family. ZNG1 subfamily.</text>
</comment>
<keyword evidence="3" id="KW-0143">Chaperone</keyword>
<dbReference type="GO" id="GO:0000166">
    <property type="term" value="F:nucleotide binding"/>
    <property type="evidence" value="ECO:0007669"/>
    <property type="project" value="UniProtKB-KW"/>
</dbReference>
<name>A0A430ABE0_9ENTE</name>
<evidence type="ECO:0000313" key="8">
    <source>
        <dbReference type="Proteomes" id="UP000287101"/>
    </source>
</evidence>
<feature type="domain" description="CobW C-terminal" evidence="6">
    <location>
        <begin position="238"/>
        <end position="330"/>
    </location>
</feature>
<dbReference type="SUPFAM" id="SSF52540">
    <property type="entry name" value="P-loop containing nucleoside triphosphate hydrolases"/>
    <property type="match status" value="1"/>
</dbReference>
<organism evidence="7 8">
    <name type="scientific">Vagococcus fessus</name>
    <dbReference type="NCBI Taxonomy" id="120370"/>
    <lineage>
        <taxon>Bacteria</taxon>
        <taxon>Bacillati</taxon>
        <taxon>Bacillota</taxon>
        <taxon>Bacilli</taxon>
        <taxon>Lactobacillales</taxon>
        <taxon>Enterococcaceae</taxon>
        <taxon>Vagococcus</taxon>
    </lineage>
</organism>
<comment type="caution">
    <text evidence="7">The sequence shown here is derived from an EMBL/GenBank/DDBJ whole genome shotgun (WGS) entry which is preliminary data.</text>
</comment>
<keyword evidence="1" id="KW-0547">Nucleotide-binding</keyword>
<dbReference type="GO" id="GO:0005737">
    <property type="term" value="C:cytoplasm"/>
    <property type="evidence" value="ECO:0007669"/>
    <property type="project" value="TreeGrafter"/>
</dbReference>
<dbReference type="PANTHER" id="PTHR13748:SF62">
    <property type="entry name" value="COBW DOMAIN-CONTAINING PROTEIN"/>
    <property type="match status" value="1"/>
</dbReference>
<comment type="catalytic activity">
    <reaction evidence="5">
        <text>GTP + H2O = GDP + phosphate + H(+)</text>
        <dbReference type="Rhea" id="RHEA:19669"/>
        <dbReference type="ChEBI" id="CHEBI:15377"/>
        <dbReference type="ChEBI" id="CHEBI:15378"/>
        <dbReference type="ChEBI" id="CHEBI:37565"/>
        <dbReference type="ChEBI" id="CHEBI:43474"/>
        <dbReference type="ChEBI" id="CHEBI:58189"/>
    </reaction>
    <physiologicalReaction direction="left-to-right" evidence="5">
        <dbReference type="Rhea" id="RHEA:19670"/>
    </physiologicalReaction>
</comment>
<sequence length="331" mass="37151">MIIPITVVTGFLGSGKTTLINNVLNQVNHSNEKILVIVNEFGEVGVDHDLLQTSSEKIVQLNNGCVCCNLREDLVSCLLESVKQPEAKKLESIIIETTGVADPLPIIRAVQTSPYLRPYVRLDSVISVVDGINVMKNSEHVSEVKQQLAYADRFILTKSDKLANDKKQELLTHLTSVNPLADVRYFKREELFPTQDFFNLELFDAVKEIEGLTSEDHAHTHDTSCSCHSCGGHGQNNFESVVLTTTDYLPENKLVRWLDEVVLHFEGTLYRYKGLIRIEDRELMGALQGVVTHYELNLTPHLAEDTPTKLVFIGKGLDKNYLEGSFKKLTN</sequence>
<dbReference type="InterPro" id="IPR051316">
    <property type="entry name" value="Zinc-reg_GTPase_activator"/>
</dbReference>
<evidence type="ECO:0000256" key="1">
    <source>
        <dbReference type="ARBA" id="ARBA00022741"/>
    </source>
</evidence>
<evidence type="ECO:0000313" key="7">
    <source>
        <dbReference type="EMBL" id="RSU04501.1"/>
    </source>
</evidence>
<dbReference type="OrthoDB" id="9808822at2"/>
<dbReference type="EMBL" id="NGJY01000001">
    <property type="protein sequence ID" value="RSU04501.1"/>
    <property type="molecule type" value="Genomic_DNA"/>
</dbReference>
<dbReference type="Pfam" id="PF02492">
    <property type="entry name" value="cobW"/>
    <property type="match status" value="1"/>
</dbReference>
<evidence type="ECO:0000256" key="2">
    <source>
        <dbReference type="ARBA" id="ARBA00022801"/>
    </source>
</evidence>
<dbReference type="Gene3D" id="3.30.1220.10">
    <property type="entry name" value="CobW-like, C-terminal domain"/>
    <property type="match status" value="1"/>
</dbReference>
<dbReference type="Proteomes" id="UP000287101">
    <property type="component" value="Unassembled WGS sequence"/>
</dbReference>
<dbReference type="SUPFAM" id="SSF90002">
    <property type="entry name" value="Hypothetical protein YjiA, C-terminal domain"/>
    <property type="match status" value="1"/>
</dbReference>
<keyword evidence="8" id="KW-1185">Reference proteome</keyword>
<dbReference type="RefSeq" id="WP_126829823.1">
    <property type="nucleotide sequence ID" value="NZ_CBCRYB010000006.1"/>
</dbReference>
<evidence type="ECO:0000256" key="5">
    <source>
        <dbReference type="ARBA" id="ARBA00049117"/>
    </source>
</evidence>
<evidence type="ECO:0000256" key="3">
    <source>
        <dbReference type="ARBA" id="ARBA00023186"/>
    </source>
</evidence>
<proteinExistence type="inferred from homology"/>
<protein>
    <recommendedName>
        <fullName evidence="6">CobW C-terminal domain-containing protein</fullName>
    </recommendedName>
</protein>
<dbReference type="SMART" id="SM00833">
    <property type="entry name" value="CobW_C"/>
    <property type="match status" value="1"/>
</dbReference>